<dbReference type="EMBL" id="VCDX01000007">
    <property type="protein sequence ID" value="TYL11880.1"/>
    <property type="molecule type" value="Genomic_DNA"/>
</dbReference>
<keyword evidence="3 6" id="KW-0812">Transmembrane</keyword>
<feature type="transmembrane region" description="Helical" evidence="6">
    <location>
        <begin position="286"/>
        <end position="315"/>
    </location>
</feature>
<dbReference type="InterPro" id="IPR011701">
    <property type="entry name" value="MFS"/>
</dbReference>
<dbReference type="PROSITE" id="PS50850">
    <property type="entry name" value="MFS"/>
    <property type="match status" value="1"/>
</dbReference>
<dbReference type="EMBL" id="CP017019">
    <property type="protein sequence ID" value="AOQ25319.1"/>
    <property type="molecule type" value="Genomic_DNA"/>
</dbReference>
<dbReference type="PANTHER" id="PTHR43826">
    <property type="entry name" value="GLUCOSE-6-PHOSPHATE EXCHANGER SLC37A4"/>
    <property type="match status" value="1"/>
</dbReference>
<feature type="transmembrane region" description="Helical" evidence="6">
    <location>
        <begin position="384"/>
        <end position="407"/>
    </location>
</feature>
<keyword evidence="4 6" id="KW-1133">Transmembrane helix</keyword>
<feature type="transmembrane region" description="Helical" evidence="6">
    <location>
        <begin position="351"/>
        <end position="372"/>
    </location>
</feature>
<protein>
    <submittedName>
        <fullName evidence="8">Sulfoacetate transporter SauU</fullName>
    </submittedName>
</protein>
<evidence type="ECO:0000259" key="7">
    <source>
        <dbReference type="PROSITE" id="PS50850"/>
    </source>
</evidence>
<evidence type="ECO:0000256" key="3">
    <source>
        <dbReference type="ARBA" id="ARBA00022692"/>
    </source>
</evidence>
<evidence type="ECO:0000313" key="9">
    <source>
        <dbReference type="EMBL" id="TYL11880.1"/>
    </source>
</evidence>
<evidence type="ECO:0000256" key="5">
    <source>
        <dbReference type="ARBA" id="ARBA00023136"/>
    </source>
</evidence>
<dbReference type="AlphaFoldDB" id="A0AAC9MW29"/>
<dbReference type="CDD" id="cd17319">
    <property type="entry name" value="MFS_ExuT_GudP_like"/>
    <property type="match status" value="1"/>
</dbReference>
<evidence type="ECO:0000313" key="8">
    <source>
        <dbReference type="EMBL" id="AOQ25319.1"/>
    </source>
</evidence>
<dbReference type="SUPFAM" id="SSF103473">
    <property type="entry name" value="MFS general substrate transporter"/>
    <property type="match status" value="1"/>
</dbReference>
<gene>
    <name evidence="8" type="primary">sauU_3</name>
    <name evidence="8" type="ORF">Maut_02907</name>
    <name evidence="9" type="ORF">MTAT_20810</name>
</gene>
<dbReference type="GO" id="GO:0061513">
    <property type="term" value="F:glucose 6-phosphate:phosphate antiporter activity"/>
    <property type="evidence" value="ECO:0007669"/>
    <property type="project" value="TreeGrafter"/>
</dbReference>
<evidence type="ECO:0000313" key="11">
    <source>
        <dbReference type="Proteomes" id="UP000322283"/>
    </source>
</evidence>
<feature type="transmembrane region" description="Helical" evidence="6">
    <location>
        <begin position="151"/>
        <end position="174"/>
    </location>
</feature>
<keyword evidence="2" id="KW-0813">Transport</keyword>
<evidence type="ECO:0000256" key="6">
    <source>
        <dbReference type="SAM" id="Phobius"/>
    </source>
</evidence>
<dbReference type="Gene3D" id="1.20.1250.20">
    <property type="entry name" value="MFS general substrate transporter like domains"/>
    <property type="match status" value="2"/>
</dbReference>
<dbReference type="PANTHER" id="PTHR43826:SF3">
    <property type="entry name" value="GLUCOSE-6-PHOSPHATE EXCHANGER SLC37A4"/>
    <property type="match status" value="1"/>
</dbReference>
<dbReference type="InterPro" id="IPR051337">
    <property type="entry name" value="OPA_Antiporter"/>
</dbReference>
<dbReference type="GO" id="GO:0035435">
    <property type="term" value="P:phosphate ion transmembrane transport"/>
    <property type="evidence" value="ECO:0007669"/>
    <property type="project" value="TreeGrafter"/>
</dbReference>
<evidence type="ECO:0000256" key="1">
    <source>
        <dbReference type="ARBA" id="ARBA00004651"/>
    </source>
</evidence>
<dbReference type="PIRSF" id="PIRSF002808">
    <property type="entry name" value="Hexose_phosphate_transp"/>
    <property type="match status" value="1"/>
</dbReference>
<feature type="transmembrane region" description="Helical" evidence="6">
    <location>
        <begin position="180"/>
        <end position="200"/>
    </location>
</feature>
<dbReference type="Pfam" id="PF07690">
    <property type="entry name" value="MFS_1"/>
    <property type="match status" value="1"/>
</dbReference>
<dbReference type="InterPro" id="IPR000849">
    <property type="entry name" value="Sugar_P_transporter"/>
</dbReference>
<dbReference type="GO" id="GO:0005886">
    <property type="term" value="C:plasma membrane"/>
    <property type="evidence" value="ECO:0007669"/>
    <property type="project" value="UniProtKB-SubCell"/>
</dbReference>
<comment type="subcellular location">
    <subcellularLocation>
        <location evidence="1">Cell membrane</location>
        <topology evidence="1">Multi-pass membrane protein</topology>
    </subcellularLocation>
</comment>
<organism evidence="8 10">
    <name type="scientific">Neomoorella thermoacetica</name>
    <name type="common">Clostridium thermoaceticum</name>
    <dbReference type="NCBI Taxonomy" id="1525"/>
    <lineage>
        <taxon>Bacteria</taxon>
        <taxon>Bacillati</taxon>
        <taxon>Bacillota</taxon>
        <taxon>Clostridia</taxon>
        <taxon>Neomoorellales</taxon>
        <taxon>Neomoorellaceae</taxon>
        <taxon>Neomoorella</taxon>
    </lineage>
</organism>
<dbReference type="Proteomes" id="UP000094598">
    <property type="component" value="Chromosome"/>
</dbReference>
<reference evidence="9 11" key="2">
    <citation type="submission" date="2019-05" db="EMBL/GenBank/DDBJ databases">
        <title>Genome sequence of Moorella thermoacetica ATCC 33924.</title>
        <authorList>
            <person name="Poehlein A."/>
            <person name="Bengelsdorf F.R."/>
            <person name="Duerre P."/>
            <person name="Daniel R."/>
        </authorList>
    </citation>
    <scope>NUCLEOTIDE SEQUENCE [LARGE SCALE GENOMIC DNA]</scope>
    <source>
        <strain evidence="9 11">ATCC 33924</strain>
    </source>
</reference>
<feature type="transmembrane region" description="Helical" evidence="6">
    <location>
        <begin position="20"/>
        <end position="37"/>
    </location>
</feature>
<evidence type="ECO:0000256" key="2">
    <source>
        <dbReference type="ARBA" id="ARBA00022448"/>
    </source>
</evidence>
<feature type="domain" description="Major facilitator superfamily (MFS) profile" evidence="7">
    <location>
        <begin position="24"/>
        <end position="446"/>
    </location>
</feature>
<keyword evidence="11" id="KW-1185">Reference proteome</keyword>
<proteinExistence type="predicted"/>
<reference evidence="8 10" key="1">
    <citation type="submission" date="2016-08" db="EMBL/GenBank/DDBJ databases">
        <title>Moorella thermoacetica DSM 103132.</title>
        <authorList>
            <person name="Jendresen C.B."/>
            <person name="Redl S.M."/>
            <person name="Jensen T.O."/>
            <person name="Nielsen A.T."/>
        </authorList>
    </citation>
    <scope>NUCLEOTIDE SEQUENCE [LARGE SCALE GENOMIC DNA]</scope>
    <source>
        <strain evidence="8 10">DSM 103132</strain>
    </source>
</reference>
<feature type="transmembrane region" description="Helical" evidence="6">
    <location>
        <begin position="90"/>
        <end position="108"/>
    </location>
</feature>
<dbReference type="RefSeq" id="WP_231115104.1">
    <property type="nucleotide sequence ID" value="NZ_CP017019.1"/>
</dbReference>
<sequence>MATKVSTVGDKTSGPTWWRYRYWLLFIVWFAYTIQYLDRVKTTTLIPLIMSSIGLSHADVGNGIFLMMIFYGPAQFVSGILCDKYGAKKVLIFSIIAWSILTAWMAFMNSATEWYIRSAIFGVCVGTEFVPSARLLARWFPPRQRAQAQSILSWAWIVTPAWAPLVATLLVALLGGWRPVFLVVALIGLIPFAMILWFVYDRPEQCKWVNEQELKESYEIELLTGFLTEDNIKYRKISDLKVKEAQVPFSKILHSPGFIPITIVDVASQMTLWGVLTWSATYLKEVFGFSLVAMGAWASVYFIGGALGAFGSSWISDTLLKTRRKPMIMLSFAGTIPFILILALVKPGISPYTLVFILAGAGFFANMSWGPFLSWPADVFSPEVYGKAMGFMQCFGYIGGAFAPLIMSRLIVSTQTGTSYVYAWLFIAICAFTGLTASAMVRDKVAA</sequence>
<feature type="transmembrane region" description="Helical" evidence="6">
    <location>
        <begin position="114"/>
        <end position="130"/>
    </location>
</feature>
<dbReference type="InterPro" id="IPR036259">
    <property type="entry name" value="MFS_trans_sf"/>
</dbReference>
<dbReference type="Proteomes" id="UP000322283">
    <property type="component" value="Unassembled WGS sequence"/>
</dbReference>
<feature type="transmembrane region" description="Helical" evidence="6">
    <location>
        <begin position="419"/>
        <end position="441"/>
    </location>
</feature>
<dbReference type="InterPro" id="IPR020846">
    <property type="entry name" value="MFS_dom"/>
</dbReference>
<evidence type="ECO:0000256" key="4">
    <source>
        <dbReference type="ARBA" id="ARBA00022989"/>
    </source>
</evidence>
<accession>A0AAC9MW29</accession>
<name>A0AAC9MW29_NEOTH</name>
<evidence type="ECO:0000313" key="10">
    <source>
        <dbReference type="Proteomes" id="UP000094598"/>
    </source>
</evidence>
<keyword evidence="5 6" id="KW-0472">Membrane</keyword>
<feature type="transmembrane region" description="Helical" evidence="6">
    <location>
        <begin position="327"/>
        <end position="345"/>
    </location>
</feature>